<gene>
    <name evidence="2" type="ORF">METZ01_LOCUS72241</name>
</gene>
<feature type="domain" description="Tryptophan synthase beta chain-like PALP" evidence="1">
    <location>
        <begin position="21"/>
        <end position="240"/>
    </location>
</feature>
<name>A0A381TWP6_9ZZZZ</name>
<sequence length="281" mass="32206">MYWKRDDLYKPFGDYHVNGGKVRQALQLFETKIDDIKNEHNNGVITAASVHSPQSANIGKVAQKYGVACIAAVGGTKVENLDILPMMRLTRYYGTEIRIVAGHGMTAVIHARMRDIAEETGYLPIEMGELMETNPKEIFETTAEQVENIPDELDNLIIPTGVAIQTAGILIGLKRYNKKVKRIVCVCVGPTREKKIDGYFKDVYEDDVKNYHPFEMVAHKAPYSKSFNFEIEGEYMDDIYEGKAYDWLLKNIDYQNEKTMMWLVGKRPRTEDINYMMENKL</sequence>
<dbReference type="InterPro" id="IPR036052">
    <property type="entry name" value="TrpB-like_PALP_sf"/>
</dbReference>
<protein>
    <recommendedName>
        <fullName evidence="1">Tryptophan synthase beta chain-like PALP domain-containing protein</fullName>
    </recommendedName>
</protein>
<accession>A0A381TWP6</accession>
<evidence type="ECO:0000313" key="2">
    <source>
        <dbReference type="EMBL" id="SVA19387.1"/>
    </source>
</evidence>
<dbReference type="Gene3D" id="3.40.50.1100">
    <property type="match status" value="2"/>
</dbReference>
<proteinExistence type="predicted"/>
<dbReference type="EMBL" id="UINC01005146">
    <property type="protein sequence ID" value="SVA19387.1"/>
    <property type="molecule type" value="Genomic_DNA"/>
</dbReference>
<dbReference type="SUPFAM" id="SSF53686">
    <property type="entry name" value="Tryptophan synthase beta subunit-like PLP-dependent enzymes"/>
    <property type="match status" value="1"/>
</dbReference>
<organism evidence="2">
    <name type="scientific">marine metagenome</name>
    <dbReference type="NCBI Taxonomy" id="408172"/>
    <lineage>
        <taxon>unclassified sequences</taxon>
        <taxon>metagenomes</taxon>
        <taxon>ecological metagenomes</taxon>
    </lineage>
</organism>
<dbReference type="InterPro" id="IPR001926">
    <property type="entry name" value="TrpB-like_PALP"/>
</dbReference>
<dbReference type="Pfam" id="PF00291">
    <property type="entry name" value="PALP"/>
    <property type="match status" value="1"/>
</dbReference>
<dbReference type="AlphaFoldDB" id="A0A381TWP6"/>
<evidence type="ECO:0000259" key="1">
    <source>
        <dbReference type="Pfam" id="PF00291"/>
    </source>
</evidence>
<reference evidence="2" key="1">
    <citation type="submission" date="2018-05" db="EMBL/GenBank/DDBJ databases">
        <authorList>
            <person name="Lanie J.A."/>
            <person name="Ng W.-L."/>
            <person name="Kazmierczak K.M."/>
            <person name="Andrzejewski T.M."/>
            <person name="Davidsen T.M."/>
            <person name="Wayne K.J."/>
            <person name="Tettelin H."/>
            <person name="Glass J.I."/>
            <person name="Rusch D."/>
            <person name="Podicherti R."/>
            <person name="Tsui H.-C.T."/>
            <person name="Winkler M.E."/>
        </authorList>
    </citation>
    <scope>NUCLEOTIDE SEQUENCE</scope>
</reference>